<dbReference type="EMBL" id="WBVO01000002">
    <property type="protein sequence ID" value="KAB2813984.1"/>
    <property type="molecule type" value="Genomic_DNA"/>
</dbReference>
<name>A0A6N6RI91_9FLAO</name>
<dbReference type="RefSeq" id="WP_151666652.1">
    <property type="nucleotide sequence ID" value="NZ_WBVO01000002.1"/>
</dbReference>
<comment type="caution">
    <text evidence="1">The sequence shown here is derived from an EMBL/GenBank/DDBJ whole genome shotgun (WGS) entry which is preliminary data.</text>
</comment>
<dbReference type="OrthoDB" id="1466062at2"/>
<reference evidence="1 2" key="1">
    <citation type="submission" date="2019-09" db="EMBL/GenBank/DDBJ databases">
        <title>Genomes of family Cryomorphaceae.</title>
        <authorList>
            <person name="Bowman J.P."/>
        </authorList>
    </citation>
    <scope>NUCLEOTIDE SEQUENCE [LARGE SCALE GENOMIC DNA]</scope>
    <source>
        <strain evidence="1 2">LMG 25704</strain>
    </source>
</reference>
<dbReference type="InterPro" id="IPR025366">
    <property type="entry name" value="DUF4270"/>
</dbReference>
<accession>A0A6N6RI91</accession>
<proteinExistence type="predicted"/>
<dbReference type="AlphaFoldDB" id="A0A6N6RI91"/>
<evidence type="ECO:0000313" key="1">
    <source>
        <dbReference type="EMBL" id="KAB2813984.1"/>
    </source>
</evidence>
<protein>
    <submittedName>
        <fullName evidence="1">DUF4270 domain-containing protein</fullName>
    </submittedName>
</protein>
<evidence type="ECO:0000313" key="2">
    <source>
        <dbReference type="Proteomes" id="UP000468650"/>
    </source>
</evidence>
<organism evidence="1 2">
    <name type="scientific">Phaeocystidibacter luteus</name>
    <dbReference type="NCBI Taxonomy" id="911197"/>
    <lineage>
        <taxon>Bacteria</taxon>
        <taxon>Pseudomonadati</taxon>
        <taxon>Bacteroidota</taxon>
        <taxon>Flavobacteriia</taxon>
        <taxon>Flavobacteriales</taxon>
        <taxon>Phaeocystidibacteraceae</taxon>
        <taxon>Phaeocystidibacter</taxon>
    </lineage>
</organism>
<dbReference type="Pfam" id="PF14092">
    <property type="entry name" value="DUF4270"/>
    <property type="match status" value="1"/>
</dbReference>
<keyword evidence="2" id="KW-1185">Reference proteome</keyword>
<dbReference type="PROSITE" id="PS51257">
    <property type="entry name" value="PROKAR_LIPOPROTEIN"/>
    <property type="match status" value="1"/>
</dbReference>
<dbReference type="Proteomes" id="UP000468650">
    <property type="component" value="Unassembled WGS sequence"/>
</dbReference>
<gene>
    <name evidence="1" type="ORF">F8C67_04690</name>
</gene>
<sequence length="438" mass="48949">MKHTLSKISTKAIVSMALVVFVACDRSDGDLGLPYVDDDRVNYGVLESTPIVMYSTSYDSVRSNSPETGVGMFGGYNDPVFGRTDAVVVSHLVPSGVPSFGSNPVCDSAFLFIPYTLQESAWYGDTTAQMQVFVNTLRDFMDPDSNYYSNRVFATDQEIGNLLMDVRPRKKVLYEHTTVARPFMKVPINQSFANDVIFPLEGTGAFESAESFINQFYGISLSSDANAEAIIGLLMPSTDTKLRMYFRNDDGDTSFYDLRITSSGEFVNTFQRDYSTAIFDLETQDSINGEDAVYIQGLGGVCAALDIPNIREYQDSGWLMNRAEIELPVQEGSANGYRLPNRLQIVRDDTAGRRIIHDYFTEGPSAVGGGLTTGELRDHTYRFVITRQMQRYLENKDTTVRFLILPEIAVPDQTRAVINGNLSTLERAQLKLYYTRTQ</sequence>